<dbReference type="Proteomes" id="UP000276215">
    <property type="component" value="Unassembled WGS sequence"/>
</dbReference>
<gene>
    <name evidence="1" type="ORF">L873DRAFT_440857</name>
</gene>
<dbReference type="EMBL" id="ML120527">
    <property type="protein sequence ID" value="RPA90394.1"/>
    <property type="molecule type" value="Genomic_DNA"/>
</dbReference>
<accession>A0A3N4J9B1</accession>
<keyword evidence="2" id="KW-1185">Reference proteome</keyword>
<reference evidence="1 2" key="1">
    <citation type="journal article" date="2018" name="Nat. Ecol. Evol.">
        <title>Pezizomycetes genomes reveal the molecular basis of ectomycorrhizal truffle lifestyle.</title>
        <authorList>
            <person name="Murat C."/>
            <person name="Payen T."/>
            <person name="Noel B."/>
            <person name="Kuo A."/>
            <person name="Morin E."/>
            <person name="Chen J."/>
            <person name="Kohler A."/>
            <person name="Krizsan K."/>
            <person name="Balestrini R."/>
            <person name="Da Silva C."/>
            <person name="Montanini B."/>
            <person name="Hainaut M."/>
            <person name="Levati E."/>
            <person name="Barry K.W."/>
            <person name="Belfiori B."/>
            <person name="Cichocki N."/>
            <person name="Clum A."/>
            <person name="Dockter R.B."/>
            <person name="Fauchery L."/>
            <person name="Guy J."/>
            <person name="Iotti M."/>
            <person name="Le Tacon F."/>
            <person name="Lindquist E.A."/>
            <person name="Lipzen A."/>
            <person name="Malagnac F."/>
            <person name="Mello A."/>
            <person name="Molinier V."/>
            <person name="Miyauchi S."/>
            <person name="Poulain J."/>
            <person name="Riccioni C."/>
            <person name="Rubini A."/>
            <person name="Sitrit Y."/>
            <person name="Splivallo R."/>
            <person name="Traeger S."/>
            <person name="Wang M."/>
            <person name="Zifcakova L."/>
            <person name="Wipf D."/>
            <person name="Zambonelli A."/>
            <person name="Paolocci F."/>
            <person name="Nowrousian M."/>
            <person name="Ottonello S."/>
            <person name="Baldrian P."/>
            <person name="Spatafora J.W."/>
            <person name="Henrissat B."/>
            <person name="Nagy L.G."/>
            <person name="Aury J.M."/>
            <person name="Wincker P."/>
            <person name="Grigoriev I.V."/>
            <person name="Bonfante P."/>
            <person name="Martin F.M."/>
        </authorList>
    </citation>
    <scope>NUCLEOTIDE SEQUENCE [LARGE SCALE GENOMIC DNA]</scope>
    <source>
        <strain evidence="1 2">120613-1</strain>
    </source>
</reference>
<dbReference type="AlphaFoldDB" id="A0A3N4J9B1"/>
<dbReference type="PROSITE" id="PS51257">
    <property type="entry name" value="PROKAR_LIPOPROTEIN"/>
    <property type="match status" value="1"/>
</dbReference>
<evidence type="ECO:0000313" key="1">
    <source>
        <dbReference type="EMBL" id="RPA90394.1"/>
    </source>
</evidence>
<organism evidence="1 2">
    <name type="scientific">Choiromyces venosus 120613-1</name>
    <dbReference type="NCBI Taxonomy" id="1336337"/>
    <lineage>
        <taxon>Eukaryota</taxon>
        <taxon>Fungi</taxon>
        <taxon>Dikarya</taxon>
        <taxon>Ascomycota</taxon>
        <taxon>Pezizomycotina</taxon>
        <taxon>Pezizomycetes</taxon>
        <taxon>Pezizales</taxon>
        <taxon>Tuberaceae</taxon>
        <taxon>Choiromyces</taxon>
    </lineage>
</organism>
<proteinExistence type="predicted"/>
<name>A0A3N4J9B1_9PEZI</name>
<sequence length="59" mass="6682">MKISFIWFTASHYIGRISISLVVASASITSCCKVLYHDTTCDITIGVHPFDSHTYHYSR</sequence>
<protein>
    <submittedName>
        <fullName evidence="1">Uncharacterized protein</fullName>
    </submittedName>
</protein>
<evidence type="ECO:0000313" key="2">
    <source>
        <dbReference type="Proteomes" id="UP000276215"/>
    </source>
</evidence>